<dbReference type="PANTHER" id="PTHR11567">
    <property type="entry name" value="ACID PHOSPHATASE-RELATED"/>
    <property type="match status" value="1"/>
</dbReference>
<feature type="chain" id="PRO_5036409006" description="acid phosphatase" evidence="8">
    <location>
        <begin position="19"/>
        <end position="375"/>
    </location>
</feature>
<dbReference type="Proteomes" id="UP000663868">
    <property type="component" value="Unassembled WGS sequence"/>
</dbReference>
<keyword evidence="5" id="KW-0378">Hydrolase</keyword>
<organism evidence="9 11">
    <name type="scientific">Adineta steineri</name>
    <dbReference type="NCBI Taxonomy" id="433720"/>
    <lineage>
        <taxon>Eukaryota</taxon>
        <taxon>Metazoa</taxon>
        <taxon>Spiralia</taxon>
        <taxon>Gnathifera</taxon>
        <taxon>Rotifera</taxon>
        <taxon>Eurotatoria</taxon>
        <taxon>Bdelloidea</taxon>
        <taxon>Adinetida</taxon>
        <taxon>Adinetidae</taxon>
        <taxon>Adineta</taxon>
    </lineage>
</organism>
<dbReference type="AlphaFoldDB" id="A0A813M4X4"/>
<comment type="catalytic activity">
    <reaction evidence="1">
        <text>a phosphate monoester + H2O = an alcohol + phosphate</text>
        <dbReference type="Rhea" id="RHEA:15017"/>
        <dbReference type="ChEBI" id="CHEBI:15377"/>
        <dbReference type="ChEBI" id="CHEBI:30879"/>
        <dbReference type="ChEBI" id="CHEBI:43474"/>
        <dbReference type="ChEBI" id="CHEBI:67140"/>
        <dbReference type="EC" id="3.1.3.2"/>
    </reaction>
</comment>
<dbReference type="Pfam" id="PF00328">
    <property type="entry name" value="His_Phos_2"/>
    <property type="match status" value="1"/>
</dbReference>
<dbReference type="SUPFAM" id="SSF53254">
    <property type="entry name" value="Phosphoglycerate mutase-like"/>
    <property type="match status" value="1"/>
</dbReference>
<dbReference type="Gene3D" id="3.40.50.1240">
    <property type="entry name" value="Phosphoglycerate mutase-like"/>
    <property type="match status" value="1"/>
</dbReference>
<protein>
    <recommendedName>
        <fullName evidence="3">acid phosphatase</fullName>
        <ecNumber evidence="3">3.1.3.2</ecNumber>
    </recommendedName>
</protein>
<gene>
    <name evidence="9" type="ORF">IZO911_LOCUS99</name>
    <name evidence="10" type="ORF">KXQ929_LOCUS15073</name>
</gene>
<evidence type="ECO:0000256" key="2">
    <source>
        <dbReference type="ARBA" id="ARBA00005375"/>
    </source>
</evidence>
<proteinExistence type="inferred from homology"/>
<evidence type="ECO:0000256" key="5">
    <source>
        <dbReference type="ARBA" id="ARBA00022801"/>
    </source>
</evidence>
<keyword evidence="7" id="KW-0325">Glycoprotein</keyword>
<keyword evidence="6" id="KW-1015">Disulfide bond</keyword>
<feature type="signal peptide" evidence="8">
    <location>
        <begin position="1"/>
        <end position="18"/>
    </location>
</feature>
<sequence length="375" mass="43387">MLYSIIVVLLLFNRYIDANQLVGTHIIFRHGERSPSYLYPTNPNSPDIWRNGLGQLTVRGQLQHISLGQYIRERYSNLINSTYVASEITIRSSDYDRTLMSAYSNLVGLYSSSENIELSKDLTLANMWPKTLPWQPIPVHTVPRSLDHLMGISTCDRYEELVDELRQSSRIQSLNREFQDLFNYLEKHANQSIEDIFIAWDIADTVLIEDIYNVTPSWVTPSILQQLRQLEDLCFYHLFYSSEINRLRGGPLLRDILQNIENLITNNVNGRKAKIYSGHDTSIAPVLAFLGVNHVHQPPFASALFFDLYQQDDQSYAIQLQYLNMTNGRNAHIIRLPGCSNAMCPLDTFIRLYESKLPNDMNKECQSYRIKRKND</sequence>
<comment type="similarity">
    <text evidence="2">Belongs to the histidine acid phosphatase family.</text>
</comment>
<evidence type="ECO:0000256" key="4">
    <source>
        <dbReference type="ARBA" id="ARBA00022729"/>
    </source>
</evidence>
<reference evidence="9" key="1">
    <citation type="submission" date="2021-02" db="EMBL/GenBank/DDBJ databases">
        <authorList>
            <person name="Nowell W R."/>
        </authorList>
    </citation>
    <scope>NUCLEOTIDE SEQUENCE</scope>
</reference>
<dbReference type="PANTHER" id="PTHR11567:SF211">
    <property type="entry name" value="PROSTATIC ACID PHOSPHATASE"/>
    <property type="match status" value="1"/>
</dbReference>
<accession>A0A813M4X4</accession>
<dbReference type="InterPro" id="IPR050645">
    <property type="entry name" value="Histidine_acid_phosphatase"/>
</dbReference>
<dbReference type="EC" id="3.1.3.2" evidence="3"/>
<dbReference type="GO" id="GO:0003993">
    <property type="term" value="F:acid phosphatase activity"/>
    <property type="evidence" value="ECO:0007669"/>
    <property type="project" value="UniProtKB-EC"/>
</dbReference>
<dbReference type="InterPro" id="IPR029033">
    <property type="entry name" value="His_PPase_superfam"/>
</dbReference>
<evidence type="ECO:0000256" key="7">
    <source>
        <dbReference type="ARBA" id="ARBA00023180"/>
    </source>
</evidence>
<name>A0A813M4X4_9BILA</name>
<comment type="caution">
    <text evidence="9">The sequence shown here is derived from an EMBL/GenBank/DDBJ whole genome shotgun (WGS) entry which is preliminary data.</text>
</comment>
<evidence type="ECO:0000256" key="1">
    <source>
        <dbReference type="ARBA" id="ARBA00000032"/>
    </source>
</evidence>
<evidence type="ECO:0000256" key="3">
    <source>
        <dbReference type="ARBA" id="ARBA00012646"/>
    </source>
</evidence>
<dbReference type="InterPro" id="IPR000560">
    <property type="entry name" value="His_Pase_clade-2"/>
</dbReference>
<evidence type="ECO:0000313" key="9">
    <source>
        <dbReference type="EMBL" id="CAF0712012.1"/>
    </source>
</evidence>
<dbReference type="CDD" id="cd07061">
    <property type="entry name" value="HP_HAP_like"/>
    <property type="match status" value="1"/>
</dbReference>
<evidence type="ECO:0000313" key="10">
    <source>
        <dbReference type="EMBL" id="CAF3765813.1"/>
    </source>
</evidence>
<evidence type="ECO:0000313" key="11">
    <source>
        <dbReference type="Proteomes" id="UP000663860"/>
    </source>
</evidence>
<evidence type="ECO:0000256" key="6">
    <source>
        <dbReference type="ARBA" id="ARBA00023157"/>
    </source>
</evidence>
<dbReference type="EMBL" id="CAJNOE010000001">
    <property type="protein sequence ID" value="CAF0712012.1"/>
    <property type="molecule type" value="Genomic_DNA"/>
</dbReference>
<dbReference type="EMBL" id="CAJOBB010000858">
    <property type="protein sequence ID" value="CAF3765813.1"/>
    <property type="molecule type" value="Genomic_DNA"/>
</dbReference>
<evidence type="ECO:0000256" key="8">
    <source>
        <dbReference type="SAM" id="SignalP"/>
    </source>
</evidence>
<keyword evidence="4 8" id="KW-0732">Signal</keyword>
<dbReference type="Proteomes" id="UP000663860">
    <property type="component" value="Unassembled WGS sequence"/>
</dbReference>